<protein>
    <submittedName>
        <fullName evidence="3">Uncharacterized protein</fullName>
    </submittedName>
</protein>
<reference evidence="3 4" key="1">
    <citation type="submission" date="2019-07" db="EMBL/GenBank/DDBJ databases">
        <authorList>
            <person name="Hibberd C M."/>
            <person name="Gehrig L. J."/>
            <person name="Chang H.-W."/>
            <person name="Venkatesh S."/>
        </authorList>
    </citation>
    <scope>NUCLEOTIDE SEQUENCE [LARGE SCALE GENOMIC DNA]</scope>
    <source>
        <strain evidence="3">Ruminococcus_torques_SSTS_Bg7063</strain>
    </source>
</reference>
<keyword evidence="2" id="KW-0472">Membrane</keyword>
<evidence type="ECO:0000256" key="1">
    <source>
        <dbReference type="SAM" id="MobiDB-lite"/>
    </source>
</evidence>
<accession>A0A564UHU2</accession>
<keyword evidence="2" id="KW-0812">Transmembrane</keyword>
<organism evidence="3 4">
    <name type="scientific">[Ruminococcus] torques</name>
    <dbReference type="NCBI Taxonomy" id="33039"/>
    <lineage>
        <taxon>Bacteria</taxon>
        <taxon>Bacillati</taxon>
        <taxon>Bacillota</taxon>
        <taxon>Clostridia</taxon>
        <taxon>Lachnospirales</taxon>
        <taxon>Lachnospiraceae</taxon>
        <taxon>Mediterraneibacter</taxon>
    </lineage>
</organism>
<evidence type="ECO:0000256" key="2">
    <source>
        <dbReference type="SAM" id="Phobius"/>
    </source>
</evidence>
<proteinExistence type="predicted"/>
<sequence>MLHGKKHSNDRDRMAQNSEHSAKQLKNRLTSSMIAIFLLLLASLAATYAWYIYNTNRHTTNVKMAAGTGVNLQISNTYDGDYSSATVLAKFPGQLVPVSTNRISGGFQKVTLFKNGGEGQAPLVTDTFTGGQTSDYYHTKLFLRTTGGTTDIYLSDIGFEDSDEENPISSAIRVGLVVHHPGEDQPPDSEYIFEISDKKNPQAQYNTDDGEEGSVLDCTKTDGTTVPFTAYTSDAYCNYNKSTGEVTLKQNSKKICTVSGDGEGKAGRSVEVDVYIWLEGCDEDCTGNLSGTTLQNLALSFAGIVR</sequence>
<name>A0A564UHU2_9FIRM</name>
<dbReference type="AlphaFoldDB" id="A0A564UHU2"/>
<keyword evidence="4" id="KW-1185">Reference proteome</keyword>
<keyword evidence="2" id="KW-1133">Transmembrane helix</keyword>
<dbReference type="EMBL" id="CABHNA010000086">
    <property type="protein sequence ID" value="VUX19104.1"/>
    <property type="molecule type" value="Genomic_DNA"/>
</dbReference>
<feature type="region of interest" description="Disordered" evidence="1">
    <location>
        <begin position="1"/>
        <end position="22"/>
    </location>
</feature>
<feature type="transmembrane region" description="Helical" evidence="2">
    <location>
        <begin position="33"/>
        <end position="53"/>
    </location>
</feature>
<evidence type="ECO:0000313" key="4">
    <source>
        <dbReference type="Proteomes" id="UP000363661"/>
    </source>
</evidence>
<dbReference type="Proteomes" id="UP000363661">
    <property type="component" value="Unassembled WGS sequence"/>
</dbReference>
<gene>
    <name evidence="3" type="ORF">RTSSTS7063_02495</name>
</gene>
<evidence type="ECO:0000313" key="3">
    <source>
        <dbReference type="EMBL" id="VUX19104.1"/>
    </source>
</evidence>
<dbReference type="RefSeq" id="WP_144367714.1">
    <property type="nucleotide sequence ID" value="NZ_CABHNA010000086.1"/>
</dbReference>